<dbReference type="SUPFAM" id="SSF51621">
    <property type="entry name" value="Phosphoenolpyruvate/pyruvate domain"/>
    <property type="match status" value="1"/>
</dbReference>
<evidence type="ECO:0000313" key="13">
    <source>
        <dbReference type="Proteomes" id="UP000054558"/>
    </source>
</evidence>
<dbReference type="PROSITE" id="PS00781">
    <property type="entry name" value="PEPCASE_1"/>
    <property type="match status" value="1"/>
</dbReference>
<dbReference type="HAMAP" id="MF_00595">
    <property type="entry name" value="PEPcase_type1"/>
    <property type="match status" value="1"/>
</dbReference>
<dbReference type="EC" id="4.1.1.31" evidence="4"/>
<dbReference type="NCBIfam" id="NF000584">
    <property type="entry name" value="PRK00009.1"/>
    <property type="match status" value="1"/>
</dbReference>
<dbReference type="CDD" id="cd04873">
    <property type="entry name" value="ACT_UUR-ACR-like"/>
    <property type="match status" value="1"/>
</dbReference>
<sequence>MEALGVRASFSRCDGAGFTVTTCTRPNARFQTASYPLPGRLGLGEALPVASRKAFLGRSGLSQGRFPSWKNSRGGVRAESDLPHNNGISQPITVPASSTPPKSKKSADKRAEANVRHAGSEGSESRQNLRSEEPSSSDDESGMPASVHLASRAAAVAFAEAAARNAAAGGEHVADEMPVDDDFLPGNTTLGAHEGDFAVRLANASVAGLTVITVHGVDQENLLADVSSTLSSAGLRVESARADMEEDSNLILDIFVVRDLETQKELSQERFSEIQDRILTKLAVRRNRMKPVLGDDPRLWEQVNFLIATLDKVVVKHAGTEVHEAVQYLIRGFDGLREKEDIRKRAELLRYITNMDCPTVTAVVRVLYIYSSLLNVADEAHKHRLRREEIWLSRGATPTWEGSFEGTLREFRNADIGPKELQLLLNRLEYSPVFTAHPTEARRREILTTLHRIFYMCERREDNRLSPAQKSKVEQEIEAEVYVLWRTDEMRQQKPTVLEEIQAGLDYFRYSLFEAVCTTYRYAENSLEHVYPKAGVTLPSFIKFGSWIGGDRDGNPFVLPKTTETAALLQSRLVLAEYIRRARACQDMLTHSVLICKVNQELLDSIAEDKKLMARIPALNKDIELYAQEPYRLKLRMIRHRLEQNLRIINKRLKAIGLEDEMLIDIEYNLDEIPGVDPRDDCYSDEAAFISDLRLIDASLRDRGDARLADAKLKDLVRMAETFGFYLMTLDVRQESDVHTDAVSEVVGESVLGLCANYKDLNVAERIELLSEAIASPPPVERIEEILAKLSESTRQVVEVFIAIANIIEAISPGAVSSYVISMTRNASHVLEVMFLAWLSCRNIVGRTAEGKWYSQITVAPLFETIPDLEVMPQALTQILTNDTYKSLLAASGNIQEVMLGYSDSCKDGGITASAFNLYKAQQLLRQISSDAGVQCRIFHGRGGTVGRGGGPTHESILSQPPGSVQGTIKFTEQGEVITYRYGNSETATYELTVGITGLMKASHPATRSIPDDNPKYIDIMNELAKEGERAYRELTDATEGFYDYFYEGTIVNEIGMMNMGSRPARRKVAVRDKTSLRAIPWVFGWAQSRHTLPAWYGVGSGIAAYTQGDPSKMAELQEMYQNWPFFRTFLSNVRMSLQKASMEIAREYARLVSDRITEKLVFGLVEKEFQQTIAQILAVSQITRLLEDNRTLEMSIDARRRYLDPLNHIQVILLGRRRDSSLSEEERQMWVGPLLRSIKAISSNMRNTG</sequence>
<evidence type="ECO:0000313" key="12">
    <source>
        <dbReference type="EMBL" id="GAQ86921.1"/>
    </source>
</evidence>
<feature type="active site" evidence="8">
    <location>
        <position position="437"/>
    </location>
</feature>
<dbReference type="OMA" id="MTRQASH"/>
<dbReference type="AlphaFoldDB" id="A0A1Y1ICT8"/>
<reference evidence="12 13" key="1">
    <citation type="journal article" date="2014" name="Nat. Commun.">
        <title>Klebsormidium flaccidum genome reveals primary factors for plant terrestrial adaptation.</title>
        <authorList>
            <person name="Hori K."/>
            <person name="Maruyama F."/>
            <person name="Fujisawa T."/>
            <person name="Togashi T."/>
            <person name="Yamamoto N."/>
            <person name="Seo M."/>
            <person name="Sato S."/>
            <person name="Yamada T."/>
            <person name="Mori H."/>
            <person name="Tajima N."/>
            <person name="Moriyama T."/>
            <person name="Ikeuchi M."/>
            <person name="Watanabe M."/>
            <person name="Wada H."/>
            <person name="Kobayashi K."/>
            <person name="Saito M."/>
            <person name="Masuda T."/>
            <person name="Sasaki-Sekimoto Y."/>
            <person name="Mashiguchi K."/>
            <person name="Awai K."/>
            <person name="Shimojima M."/>
            <person name="Masuda S."/>
            <person name="Iwai M."/>
            <person name="Nobusawa T."/>
            <person name="Narise T."/>
            <person name="Kondo S."/>
            <person name="Saito H."/>
            <person name="Sato R."/>
            <person name="Murakawa M."/>
            <person name="Ihara Y."/>
            <person name="Oshima-Yamada Y."/>
            <person name="Ohtaka K."/>
            <person name="Satoh M."/>
            <person name="Sonobe K."/>
            <person name="Ishii M."/>
            <person name="Ohtani R."/>
            <person name="Kanamori-Sato M."/>
            <person name="Honoki R."/>
            <person name="Miyazaki D."/>
            <person name="Mochizuki H."/>
            <person name="Umetsu J."/>
            <person name="Higashi K."/>
            <person name="Shibata D."/>
            <person name="Kamiya Y."/>
            <person name="Sato N."/>
            <person name="Nakamura Y."/>
            <person name="Tabata S."/>
            <person name="Ida S."/>
            <person name="Kurokawa K."/>
            <person name="Ohta H."/>
        </authorList>
    </citation>
    <scope>NUCLEOTIDE SEQUENCE [LARGE SCALE GENOMIC DNA]</scope>
    <source>
        <strain evidence="12 13">NIES-2285</strain>
    </source>
</reference>
<feature type="active site" evidence="9">
    <location>
        <position position="907"/>
    </location>
</feature>
<evidence type="ECO:0000256" key="10">
    <source>
        <dbReference type="SAM" id="MobiDB-lite"/>
    </source>
</evidence>
<organism evidence="12 13">
    <name type="scientific">Klebsormidium nitens</name>
    <name type="common">Green alga</name>
    <name type="synonym">Ulothrix nitens</name>
    <dbReference type="NCBI Taxonomy" id="105231"/>
    <lineage>
        <taxon>Eukaryota</taxon>
        <taxon>Viridiplantae</taxon>
        <taxon>Streptophyta</taxon>
        <taxon>Klebsormidiophyceae</taxon>
        <taxon>Klebsormidiales</taxon>
        <taxon>Klebsormidiaceae</taxon>
        <taxon>Klebsormidium</taxon>
    </lineage>
</organism>
<dbReference type="InterPro" id="IPR021135">
    <property type="entry name" value="PEP_COase"/>
</dbReference>
<dbReference type="GO" id="GO:0015977">
    <property type="term" value="P:carbon fixation"/>
    <property type="evidence" value="ECO:0007669"/>
    <property type="project" value="UniProtKB-KW"/>
</dbReference>
<keyword evidence="13" id="KW-1185">Reference proteome</keyword>
<dbReference type="STRING" id="105231.A0A1Y1ICT8"/>
<evidence type="ECO:0000256" key="6">
    <source>
        <dbReference type="ARBA" id="ARBA00023239"/>
    </source>
</evidence>
<proteinExistence type="inferred from homology"/>
<keyword evidence="7" id="KW-0120">Carbon dioxide fixation</keyword>
<evidence type="ECO:0000256" key="4">
    <source>
        <dbReference type="ARBA" id="ARBA00012305"/>
    </source>
</evidence>
<keyword evidence="12" id="KW-0670">Pyruvate</keyword>
<evidence type="ECO:0000256" key="8">
    <source>
        <dbReference type="PROSITE-ProRule" id="PRU10111"/>
    </source>
</evidence>
<dbReference type="Gene3D" id="1.20.1440.90">
    <property type="entry name" value="Phosphoenolpyruvate/pyruvate domain"/>
    <property type="match status" value="1"/>
</dbReference>
<evidence type="ECO:0000256" key="5">
    <source>
        <dbReference type="ARBA" id="ARBA00022842"/>
    </source>
</evidence>
<dbReference type="PROSITE" id="PS00393">
    <property type="entry name" value="PEPCASE_2"/>
    <property type="match status" value="1"/>
</dbReference>
<dbReference type="InterPro" id="IPR022805">
    <property type="entry name" value="PEP_COase_bac/pln-type"/>
</dbReference>
<evidence type="ECO:0000256" key="9">
    <source>
        <dbReference type="PROSITE-ProRule" id="PRU10112"/>
    </source>
</evidence>
<gene>
    <name evidence="12" type="ORF">KFL_003200130</name>
</gene>
<comment type="similarity">
    <text evidence="2">Belongs to the PEPCase type 1 family.</text>
</comment>
<keyword evidence="6" id="KW-0456">Lyase</keyword>
<feature type="region of interest" description="Disordered" evidence="10">
    <location>
        <begin position="61"/>
        <end position="145"/>
    </location>
</feature>
<dbReference type="InterPro" id="IPR045865">
    <property type="entry name" value="ACT-like_dom_sf"/>
</dbReference>
<dbReference type="GO" id="GO:0006099">
    <property type="term" value="P:tricarboxylic acid cycle"/>
    <property type="evidence" value="ECO:0007669"/>
    <property type="project" value="InterPro"/>
</dbReference>
<comment type="subunit">
    <text evidence="3">Homotetramer.</text>
</comment>
<dbReference type="PROSITE" id="PS51671">
    <property type="entry name" value="ACT"/>
    <property type="match status" value="1"/>
</dbReference>
<dbReference type="Proteomes" id="UP000054558">
    <property type="component" value="Unassembled WGS sequence"/>
</dbReference>
<dbReference type="OrthoDB" id="1365747at2759"/>
<feature type="compositionally biased region" description="Basic and acidic residues" evidence="10">
    <location>
        <begin position="105"/>
        <end position="133"/>
    </location>
</feature>
<keyword evidence="5" id="KW-0460">Magnesium</keyword>
<dbReference type="PRINTS" id="PR00150">
    <property type="entry name" value="PEPCARBXLASE"/>
</dbReference>
<dbReference type="GO" id="GO:0008964">
    <property type="term" value="F:phosphoenolpyruvate carboxylase activity"/>
    <property type="evidence" value="ECO:0000318"/>
    <property type="project" value="GO_Central"/>
</dbReference>
<comment type="cofactor">
    <cofactor evidence="1">
        <name>Mg(2+)</name>
        <dbReference type="ChEBI" id="CHEBI:18420"/>
    </cofactor>
</comment>
<dbReference type="InterPro" id="IPR018129">
    <property type="entry name" value="PEP_COase_Lys_AS"/>
</dbReference>
<evidence type="ECO:0000256" key="3">
    <source>
        <dbReference type="ARBA" id="ARBA00011881"/>
    </source>
</evidence>
<dbReference type="PANTHER" id="PTHR30523:SF46">
    <property type="entry name" value="PHOSPHOENOLPYRUVATE CARBOXYLASE"/>
    <property type="match status" value="1"/>
</dbReference>
<dbReference type="Pfam" id="PF00311">
    <property type="entry name" value="PEPcase"/>
    <property type="match status" value="1"/>
</dbReference>
<accession>A0A1Y1ICT8</accession>
<dbReference type="InterPro" id="IPR033129">
    <property type="entry name" value="PEPCASE_His_AS"/>
</dbReference>
<protein>
    <recommendedName>
        <fullName evidence="4">phosphoenolpyruvate carboxylase</fullName>
        <ecNumber evidence="4">4.1.1.31</ecNumber>
    </recommendedName>
</protein>
<feature type="domain" description="ACT" evidence="11">
    <location>
        <begin position="211"/>
        <end position="289"/>
    </location>
</feature>
<dbReference type="PANTHER" id="PTHR30523">
    <property type="entry name" value="PHOSPHOENOLPYRUVATE CARBOXYLASE"/>
    <property type="match status" value="1"/>
</dbReference>
<dbReference type="InterPro" id="IPR002912">
    <property type="entry name" value="ACT_dom"/>
</dbReference>
<dbReference type="GO" id="GO:0005829">
    <property type="term" value="C:cytosol"/>
    <property type="evidence" value="ECO:0000318"/>
    <property type="project" value="GO_Central"/>
</dbReference>
<evidence type="ECO:0000256" key="1">
    <source>
        <dbReference type="ARBA" id="ARBA00001946"/>
    </source>
</evidence>
<dbReference type="InterPro" id="IPR015813">
    <property type="entry name" value="Pyrv/PenolPyrv_kinase-like_dom"/>
</dbReference>
<name>A0A1Y1ICT8_KLENI</name>
<evidence type="ECO:0000256" key="7">
    <source>
        <dbReference type="ARBA" id="ARBA00023300"/>
    </source>
</evidence>
<evidence type="ECO:0000259" key="11">
    <source>
        <dbReference type="PROSITE" id="PS51671"/>
    </source>
</evidence>
<dbReference type="SUPFAM" id="SSF55021">
    <property type="entry name" value="ACT-like"/>
    <property type="match status" value="1"/>
</dbReference>
<evidence type="ECO:0000256" key="2">
    <source>
        <dbReference type="ARBA" id="ARBA00008346"/>
    </source>
</evidence>
<dbReference type="EMBL" id="DF237269">
    <property type="protein sequence ID" value="GAQ86921.1"/>
    <property type="molecule type" value="Genomic_DNA"/>
</dbReference>